<reference evidence="3" key="1">
    <citation type="submission" date="2024-05" db="EMBL/GenBank/DDBJ databases">
        <title>Planctomycetes of the genus Singulisphaera possess chitinolytic capabilities.</title>
        <authorList>
            <person name="Ivanova A."/>
        </authorList>
    </citation>
    <scope>NUCLEOTIDE SEQUENCE</scope>
    <source>
        <strain evidence="3">Ch08T</strain>
        <plasmid evidence="3">pSnCh</plasmid>
    </source>
</reference>
<dbReference type="InterPro" id="IPR029058">
    <property type="entry name" value="AB_hydrolase_fold"/>
</dbReference>
<accession>A0AAU7CT73</accession>
<dbReference type="Gene3D" id="1.25.40.10">
    <property type="entry name" value="Tetratricopeptide repeat domain"/>
    <property type="match status" value="1"/>
</dbReference>
<protein>
    <submittedName>
        <fullName evidence="3">Uncharacterized protein</fullName>
    </submittedName>
</protein>
<keyword evidence="3" id="KW-0614">Plasmid</keyword>
<dbReference type="EMBL" id="CP155448">
    <property type="protein sequence ID" value="XBH08485.1"/>
    <property type="molecule type" value="Genomic_DNA"/>
</dbReference>
<dbReference type="SUPFAM" id="SSF48452">
    <property type="entry name" value="TPR-like"/>
    <property type="match status" value="1"/>
</dbReference>
<feature type="region of interest" description="Disordered" evidence="1">
    <location>
        <begin position="884"/>
        <end position="930"/>
    </location>
</feature>
<dbReference type="RefSeq" id="WP_406701356.1">
    <property type="nucleotide sequence ID" value="NZ_CP155448.1"/>
</dbReference>
<evidence type="ECO:0000256" key="2">
    <source>
        <dbReference type="SAM" id="Phobius"/>
    </source>
</evidence>
<evidence type="ECO:0000256" key="1">
    <source>
        <dbReference type="SAM" id="MobiDB-lite"/>
    </source>
</evidence>
<organism evidence="3">
    <name type="scientific">Singulisphaera sp. Ch08</name>
    <dbReference type="NCBI Taxonomy" id="3120278"/>
    <lineage>
        <taxon>Bacteria</taxon>
        <taxon>Pseudomonadati</taxon>
        <taxon>Planctomycetota</taxon>
        <taxon>Planctomycetia</taxon>
        <taxon>Isosphaerales</taxon>
        <taxon>Isosphaeraceae</taxon>
        <taxon>Singulisphaera</taxon>
    </lineage>
</organism>
<dbReference type="SUPFAM" id="SSF53474">
    <property type="entry name" value="alpha/beta-Hydrolases"/>
    <property type="match status" value="1"/>
</dbReference>
<gene>
    <name evidence="3" type="ORF">V5E97_40165</name>
</gene>
<sequence length="930" mass="105229">MDERLDGVVLNSSDDGETVTKPCHLVITVHGIRTYGDWQADLKALLEEAEPGVTVLNYQFGYFSSLAFLVPPLRWLVAWRFRQFFAHAIASVPAGSRIDLVAHSFGTYLAASAVPHVPKSHRLHTIILAGSVLRPSFPWYRYQQAGCLRRVVNECGWDDTVLVLCQSAALMMGMAGRVGFQGMVGGQFLNRYYRFGHGGYFDREHKLMRENWLPILTTEAPIPAIDHRPKLTHLGGARLFLMNNLQFIKVAAFAAFVLAIVLIPVDWMRKADYQKRVERFAHIARLANAVEIPDRDPSHVRDLLRVDVRAGGSERSIDHIIGSETSPGGDDLADGALAEDDAEPRWWERIPGFQDNAREAFRARQLHARANYQLAAGKRGNTRDLSKARLLFEDAIRCYRRVILDDPANGSFALCLMDYGRLLNEMGFPQLAVEQFRKVREDVFPRDAKGESSTMPRSLVIDSLGYEASALRALEKWDESTDRLLQAVREARTDDSLLSFVYNELAWHRMERLDVAKAREAFFKAKSSCEALVENGQFVFKTRLYHIRHGLAMAERLCGRPDEAYGQYDQLVKELQELMRNDLDFNPKERRDLRTRLVNSMERRADVRFFSRRAPTFFPEFSPERYQSLLAKVEQDYQEAIEQVANDDLTSKTQLLYKKVIVRCLAEMARNSTGHDRPKVALERPTLAPIDIEFAESERTYNALPPERRKTLKLYHEIAVACMDLHKVPDRDAYLTLDGGDPGSARTRRFAPRSIEELRALTARYGAQCEILNRERVEMLLVALEVLLEVGAETNDPKSSQDASRMVAVLGATTKVASHDELRTYVNRFHRIAANKLAPQDELIASRPRVETQRVVRDQSSTVPPGGRLLFYLQLSPTRSLMLTEAPEGMPSPAPAAEALTAKPGLADPRSAHDDELAPRTALKQPLDRP</sequence>
<proteinExistence type="predicted"/>
<feature type="transmembrane region" description="Helical" evidence="2">
    <location>
        <begin position="60"/>
        <end position="77"/>
    </location>
</feature>
<dbReference type="Gene3D" id="3.40.50.1820">
    <property type="entry name" value="alpha/beta hydrolase"/>
    <property type="match status" value="1"/>
</dbReference>
<name>A0AAU7CT73_9BACT</name>
<dbReference type="AlphaFoldDB" id="A0AAU7CT73"/>
<feature type="transmembrane region" description="Helical" evidence="2">
    <location>
        <begin position="247"/>
        <end position="267"/>
    </location>
</feature>
<geneLocation type="plasmid" evidence="3">
    <name>pSnCh</name>
</geneLocation>
<dbReference type="InterPro" id="IPR011990">
    <property type="entry name" value="TPR-like_helical_dom_sf"/>
</dbReference>
<evidence type="ECO:0000313" key="3">
    <source>
        <dbReference type="EMBL" id="XBH08485.1"/>
    </source>
</evidence>
<keyword evidence="2" id="KW-1133">Transmembrane helix</keyword>
<keyword evidence="2" id="KW-0472">Membrane</keyword>
<keyword evidence="2" id="KW-0812">Transmembrane</keyword>